<sequence>MNPWNSSVDIFGSVSKFDQSYLLFGNEEYLFIFQEAYEAVMHYLFNDPWYVEVNMDSEALVWPLFNSLQAFWSGLQCPLQVGTVACRYYVMRYMCEIVSKDTNIITDAIDTRNSYSQLELDEVRVEWAEFLARYI</sequence>
<dbReference type="PANTHER" id="PTHR45679">
    <property type="entry name" value="ER DEGRADATION-ENHANCING ALPHA-MANNOSIDASE-LIKE PROTEIN 2"/>
    <property type="match status" value="1"/>
</dbReference>
<proteinExistence type="predicted"/>
<organism evidence="2 3">
    <name type="scientific">Cucumis melo var. makuwa</name>
    <name type="common">Oriental melon</name>
    <dbReference type="NCBI Taxonomy" id="1194695"/>
    <lineage>
        <taxon>Eukaryota</taxon>
        <taxon>Viridiplantae</taxon>
        <taxon>Streptophyta</taxon>
        <taxon>Embryophyta</taxon>
        <taxon>Tracheophyta</taxon>
        <taxon>Spermatophyta</taxon>
        <taxon>Magnoliopsida</taxon>
        <taxon>eudicotyledons</taxon>
        <taxon>Gunneridae</taxon>
        <taxon>Pentapetalae</taxon>
        <taxon>rosids</taxon>
        <taxon>fabids</taxon>
        <taxon>Cucurbitales</taxon>
        <taxon>Cucurbitaceae</taxon>
        <taxon>Benincaseae</taxon>
        <taxon>Cucumis</taxon>
    </lineage>
</organism>
<keyword evidence="1" id="KW-0325">Glycoprotein</keyword>
<evidence type="ECO:0000313" key="3">
    <source>
        <dbReference type="Proteomes" id="UP000321947"/>
    </source>
</evidence>
<accession>A0A5D3E2M9</accession>
<name>A0A5D3E2M9_CUCMM</name>
<dbReference type="Gene3D" id="1.50.10.10">
    <property type="match status" value="1"/>
</dbReference>
<protein>
    <submittedName>
        <fullName evidence="2">Alpha-mannosidase I MNS4</fullName>
    </submittedName>
</protein>
<dbReference type="GO" id="GO:0044322">
    <property type="term" value="C:endoplasmic reticulum quality control compartment"/>
    <property type="evidence" value="ECO:0007669"/>
    <property type="project" value="GOC"/>
</dbReference>
<comment type="caution">
    <text evidence="2">The sequence shown here is derived from an EMBL/GenBank/DDBJ whole genome shotgun (WGS) entry which is preliminary data.</text>
</comment>
<evidence type="ECO:0000313" key="2">
    <source>
        <dbReference type="EMBL" id="TYK30029.1"/>
    </source>
</evidence>
<dbReference type="GO" id="GO:0016020">
    <property type="term" value="C:membrane"/>
    <property type="evidence" value="ECO:0007669"/>
    <property type="project" value="InterPro"/>
</dbReference>
<dbReference type="AlphaFoldDB" id="A0A5D3E2M9"/>
<dbReference type="GO" id="GO:1904380">
    <property type="term" value="P:endoplasmic reticulum mannose trimming"/>
    <property type="evidence" value="ECO:0007669"/>
    <property type="project" value="InterPro"/>
</dbReference>
<dbReference type="InterPro" id="IPR044674">
    <property type="entry name" value="EDEM1/2/3"/>
</dbReference>
<dbReference type="Proteomes" id="UP000321947">
    <property type="component" value="Unassembled WGS sequence"/>
</dbReference>
<dbReference type="GO" id="GO:0005975">
    <property type="term" value="P:carbohydrate metabolic process"/>
    <property type="evidence" value="ECO:0007669"/>
    <property type="project" value="InterPro"/>
</dbReference>
<dbReference type="GO" id="GO:0004571">
    <property type="term" value="F:mannosyl-oligosaccharide 1,2-alpha-mannosidase activity"/>
    <property type="evidence" value="ECO:0007669"/>
    <property type="project" value="InterPro"/>
</dbReference>
<dbReference type="GO" id="GO:0005509">
    <property type="term" value="F:calcium ion binding"/>
    <property type="evidence" value="ECO:0007669"/>
    <property type="project" value="InterPro"/>
</dbReference>
<dbReference type="PANTHER" id="PTHR45679:SF6">
    <property type="entry name" value="ER DEGRADATION-ENHANCING ALPHA-MANNOSIDASE-LIKE PROTEIN 2"/>
    <property type="match status" value="1"/>
</dbReference>
<dbReference type="EMBL" id="SSTD01000853">
    <property type="protein sequence ID" value="TYK30029.1"/>
    <property type="molecule type" value="Genomic_DNA"/>
</dbReference>
<dbReference type="SUPFAM" id="SSF48225">
    <property type="entry name" value="Seven-hairpin glycosidases"/>
    <property type="match status" value="1"/>
</dbReference>
<gene>
    <name evidence="2" type="ORF">E5676_scaffold587G00410</name>
</gene>
<dbReference type="InterPro" id="IPR012341">
    <property type="entry name" value="6hp_glycosidase-like_sf"/>
</dbReference>
<evidence type="ECO:0000256" key="1">
    <source>
        <dbReference type="ARBA" id="ARBA00023180"/>
    </source>
</evidence>
<dbReference type="InterPro" id="IPR036026">
    <property type="entry name" value="Seven-hairpin_glycosidases"/>
</dbReference>
<reference evidence="2 3" key="1">
    <citation type="submission" date="2019-08" db="EMBL/GenBank/DDBJ databases">
        <title>Draft genome sequences of two oriental melons (Cucumis melo L. var makuwa).</title>
        <authorList>
            <person name="Kwon S.-Y."/>
        </authorList>
    </citation>
    <scope>NUCLEOTIDE SEQUENCE [LARGE SCALE GENOMIC DNA]</scope>
    <source>
        <strain evidence="3">cv. Chang Bougi</strain>
        <tissue evidence="2">Leaf</tissue>
    </source>
</reference>